<evidence type="ECO:0000313" key="11">
    <source>
        <dbReference type="EMBL" id="KAF7682658.1"/>
    </source>
</evidence>
<feature type="binding site" evidence="8">
    <location>
        <position position="15"/>
    </location>
    <ligand>
        <name>S-adenosyl-L-methionine</name>
        <dbReference type="ChEBI" id="CHEBI:59789"/>
    </ligand>
</feature>
<evidence type="ECO:0000313" key="12">
    <source>
        <dbReference type="Proteomes" id="UP001516464"/>
    </source>
</evidence>
<dbReference type="HAMAP" id="MF_00607">
    <property type="entry name" value="16SrRNA_methyltr_A"/>
    <property type="match status" value="1"/>
</dbReference>
<keyword evidence="2 9" id="KW-0698">rRNA processing</keyword>
<proteinExistence type="inferred from homology"/>
<keyword evidence="6 8" id="KW-0694">RNA-binding</keyword>
<evidence type="ECO:0000256" key="4">
    <source>
        <dbReference type="ARBA" id="ARBA00022679"/>
    </source>
</evidence>
<evidence type="ECO:0000259" key="10">
    <source>
        <dbReference type="SMART" id="SM00650"/>
    </source>
</evidence>
<keyword evidence="12" id="KW-1185">Reference proteome</keyword>
<comment type="caution">
    <text evidence="11">The sequence shown here is derived from an EMBL/GenBank/DDBJ whole genome shotgun (WGS) entry which is preliminary data.</text>
</comment>
<dbReference type="SUPFAM" id="SSF53335">
    <property type="entry name" value="S-adenosyl-L-methionine-dependent methyltransferases"/>
    <property type="match status" value="1"/>
</dbReference>
<dbReference type="Gene3D" id="1.10.8.480">
    <property type="match status" value="1"/>
</dbReference>
<feature type="binding site" evidence="8">
    <location>
        <position position="13"/>
    </location>
    <ligand>
        <name>S-adenosyl-L-methionine</name>
        <dbReference type="ChEBI" id="CHEBI:59789"/>
    </ligand>
</feature>
<accession>A0ABQ7HWX6</accession>
<evidence type="ECO:0000256" key="1">
    <source>
        <dbReference type="ARBA" id="ARBA00002977"/>
    </source>
</evidence>
<protein>
    <recommendedName>
        <fullName evidence="9">rRNA adenine N(6)-methyltransferase</fullName>
        <ecNumber evidence="9">2.1.1.-</ecNumber>
    </recommendedName>
</protein>
<reference evidence="11 12" key="1">
    <citation type="submission" date="2019-01" db="EMBL/GenBank/DDBJ databases">
        <title>Genomes sequencing and comparative genomics of infectious freshwater microsporidia, Cucumispora dikerogammari and Thelohania contejeani.</title>
        <authorList>
            <person name="Cormier A."/>
            <person name="Giraud I."/>
            <person name="Wattier R."/>
            <person name="Teixeira M."/>
            <person name="Grandjean F."/>
            <person name="Rigaud T."/>
            <person name="Cordaux R."/>
        </authorList>
    </citation>
    <scope>NUCLEOTIDE SEQUENCE [LARGE SCALE GENOMIC DNA]</scope>
    <source>
        <strain evidence="11">T1</strain>
        <tissue evidence="11">Spores</tissue>
    </source>
</reference>
<feature type="binding site" evidence="8">
    <location>
        <position position="105"/>
    </location>
    <ligand>
        <name>S-adenosyl-L-methionine</name>
        <dbReference type="ChEBI" id="CHEBI:59789"/>
    </ligand>
</feature>
<dbReference type="InterPro" id="IPR020596">
    <property type="entry name" value="rRNA_Ade_Mease_Trfase_CS"/>
</dbReference>
<evidence type="ECO:0000256" key="6">
    <source>
        <dbReference type="ARBA" id="ARBA00022884"/>
    </source>
</evidence>
<comment type="function">
    <text evidence="1">Specifically dimethylates two adjacent adenosines in the loop of a conserved hairpin near the 3'-end of 18S rRNA in the 40S particle.</text>
</comment>
<feature type="binding site" evidence="8">
    <location>
        <position position="61"/>
    </location>
    <ligand>
        <name>S-adenosyl-L-methionine</name>
        <dbReference type="ChEBI" id="CHEBI:59789"/>
    </ligand>
</feature>
<dbReference type="CDD" id="cd02440">
    <property type="entry name" value="AdoMet_MTases"/>
    <property type="match status" value="1"/>
</dbReference>
<evidence type="ECO:0000256" key="7">
    <source>
        <dbReference type="ARBA" id="ARBA00049478"/>
    </source>
</evidence>
<dbReference type="InterPro" id="IPR011530">
    <property type="entry name" value="rRNA_adenine_dimethylase"/>
</dbReference>
<sequence length="281" mass="31951">MGNPKFNTKIGQHILKNPGIIDALIEKAKVKPTDVILEIGGGTGNLTIKLLQRAKRVICYEKDPRLAAELMKRVEAQPELSHKLKLIVGDALEATFPYFDMCISNTPYQISSPLVFKLLNYNFKCAYLMFQREFAERLTARVGLPAYSRLSVAVQISAQVDHIMKVGKNNFNPPPKVESSIVRIEPKYPKPPIDLTEFNGLLQMCFLRKNKTLSAVFKGNTISKNMYRVRSENENSEEEIREILHKTNMGNKRASKLEIEDFLLLLLEFKKSGFGFKSDKK</sequence>
<dbReference type="Pfam" id="PF00398">
    <property type="entry name" value="RrnaAD"/>
    <property type="match status" value="1"/>
</dbReference>
<comment type="catalytic activity">
    <reaction evidence="7">
        <text>adenosine(1779)/adenosine(1780) in 18S rRNA + 4 S-adenosyl-L-methionine = N(6)-dimethyladenosine(1779)/N(6)-dimethyladenosine(1780) in 18S rRNA + 4 S-adenosyl-L-homocysteine + 4 H(+)</text>
        <dbReference type="Rhea" id="RHEA:42780"/>
        <dbReference type="Rhea" id="RHEA-COMP:10234"/>
        <dbReference type="Rhea" id="RHEA-COMP:10236"/>
        <dbReference type="ChEBI" id="CHEBI:15378"/>
        <dbReference type="ChEBI" id="CHEBI:57856"/>
        <dbReference type="ChEBI" id="CHEBI:59789"/>
        <dbReference type="ChEBI" id="CHEBI:74411"/>
        <dbReference type="ChEBI" id="CHEBI:74493"/>
        <dbReference type="EC" id="2.1.1.183"/>
    </reaction>
</comment>
<dbReference type="PANTHER" id="PTHR11727">
    <property type="entry name" value="DIMETHYLADENOSINE TRANSFERASE"/>
    <property type="match status" value="1"/>
</dbReference>
<evidence type="ECO:0000256" key="5">
    <source>
        <dbReference type="ARBA" id="ARBA00022691"/>
    </source>
</evidence>
<gene>
    <name evidence="11" type="primary">Dimt1</name>
    <name evidence="11" type="ORF">TCON_2122</name>
</gene>
<dbReference type="GO" id="GO:0016740">
    <property type="term" value="F:transferase activity"/>
    <property type="evidence" value="ECO:0007669"/>
    <property type="project" value="UniProtKB-KW"/>
</dbReference>
<keyword evidence="4 8" id="KW-0808">Transferase</keyword>
<dbReference type="InterPro" id="IPR001737">
    <property type="entry name" value="KsgA/Erm"/>
</dbReference>
<feature type="binding site" evidence="8">
    <location>
        <position position="90"/>
    </location>
    <ligand>
        <name>S-adenosyl-L-methionine</name>
        <dbReference type="ChEBI" id="CHEBI:59789"/>
    </ligand>
</feature>
<name>A0ABQ7HWX6_9MICR</name>
<dbReference type="PROSITE" id="PS51689">
    <property type="entry name" value="SAM_RNA_A_N6_MT"/>
    <property type="match status" value="1"/>
</dbReference>
<dbReference type="InterPro" id="IPR020598">
    <property type="entry name" value="rRNA_Ade_methylase_Trfase_N"/>
</dbReference>
<dbReference type="Proteomes" id="UP001516464">
    <property type="component" value="Unassembled WGS sequence"/>
</dbReference>
<evidence type="ECO:0000256" key="9">
    <source>
        <dbReference type="RuleBase" id="RU362106"/>
    </source>
</evidence>
<dbReference type="PANTHER" id="PTHR11727:SF7">
    <property type="entry name" value="DIMETHYLADENOSINE TRANSFERASE-RELATED"/>
    <property type="match status" value="1"/>
</dbReference>
<comment type="similarity">
    <text evidence="8 9">Belongs to the class I-like SAM-binding methyltransferase superfamily. rRNA adenine N(6)-methyltransferase family.</text>
</comment>
<organism evidence="11 12">
    <name type="scientific">Astathelohania contejeani</name>
    <dbReference type="NCBI Taxonomy" id="164912"/>
    <lineage>
        <taxon>Eukaryota</taxon>
        <taxon>Fungi</taxon>
        <taxon>Fungi incertae sedis</taxon>
        <taxon>Microsporidia</taxon>
        <taxon>Astathelohaniidae</taxon>
        <taxon>Astathelohania</taxon>
    </lineage>
</organism>
<keyword evidence="5 8" id="KW-0949">S-adenosyl-L-methionine</keyword>
<feature type="domain" description="Ribosomal RNA adenine methylase transferase N-terminal" evidence="10">
    <location>
        <begin position="20"/>
        <end position="188"/>
    </location>
</feature>
<feature type="binding site" evidence="8">
    <location>
        <position position="40"/>
    </location>
    <ligand>
        <name>S-adenosyl-L-methionine</name>
        <dbReference type="ChEBI" id="CHEBI:59789"/>
    </ligand>
</feature>
<evidence type="ECO:0000256" key="8">
    <source>
        <dbReference type="PROSITE-ProRule" id="PRU01026"/>
    </source>
</evidence>
<dbReference type="InterPro" id="IPR029063">
    <property type="entry name" value="SAM-dependent_MTases_sf"/>
</dbReference>
<evidence type="ECO:0000256" key="2">
    <source>
        <dbReference type="ARBA" id="ARBA00022552"/>
    </source>
</evidence>
<keyword evidence="3 8" id="KW-0489">Methyltransferase</keyword>
<dbReference type="EMBL" id="SBIQ01000205">
    <property type="protein sequence ID" value="KAF7682658.1"/>
    <property type="molecule type" value="Genomic_DNA"/>
</dbReference>
<dbReference type="PROSITE" id="PS01131">
    <property type="entry name" value="RRNA_A_DIMETH"/>
    <property type="match status" value="1"/>
</dbReference>
<dbReference type="Gene3D" id="3.40.50.150">
    <property type="entry name" value="Vaccinia Virus protein VP39"/>
    <property type="match status" value="1"/>
</dbReference>
<dbReference type="EC" id="2.1.1.-" evidence="9"/>
<evidence type="ECO:0000256" key="3">
    <source>
        <dbReference type="ARBA" id="ARBA00022603"/>
    </source>
</evidence>
<dbReference type="SMART" id="SM00650">
    <property type="entry name" value="rADc"/>
    <property type="match status" value="1"/>
</dbReference>
<dbReference type="NCBIfam" id="TIGR00755">
    <property type="entry name" value="ksgA"/>
    <property type="match status" value="1"/>
</dbReference>